<dbReference type="PANTHER" id="PTHR20932:SF5">
    <property type="entry name" value="AND PUTATIVE PEPTIDOGLYCAN-BINDING DOMAIN-CONTAINING PROTEIN 3-RELATED"/>
    <property type="match status" value="1"/>
</dbReference>
<gene>
    <name evidence="13" type="ORF">CCH79_00006827</name>
</gene>
<dbReference type="SUPFAM" id="SSF54106">
    <property type="entry name" value="LysM domain"/>
    <property type="match status" value="1"/>
</dbReference>
<evidence type="ECO:0000256" key="11">
    <source>
        <dbReference type="SAM" id="Phobius"/>
    </source>
</evidence>
<feature type="domain" description="LysM" evidence="12">
    <location>
        <begin position="69"/>
        <end position="113"/>
    </location>
</feature>
<feature type="region of interest" description="Disordered" evidence="10">
    <location>
        <begin position="257"/>
        <end position="295"/>
    </location>
</feature>
<dbReference type="CDD" id="cd00118">
    <property type="entry name" value="LysM"/>
    <property type="match status" value="1"/>
</dbReference>
<comment type="function">
    <text evidence="8">Essential for Golgi structural integrity.</text>
</comment>
<reference evidence="13 14" key="1">
    <citation type="journal article" date="2018" name="G3 (Bethesda)">
        <title>A High-Quality Reference Genome for the Invasive Mosquitofish Gambusia affinis Using a Chicago Library.</title>
        <authorList>
            <person name="Hoffberg S.L."/>
            <person name="Troendle N.J."/>
            <person name="Glenn T.C."/>
            <person name="Mahmud O."/>
            <person name="Louha S."/>
            <person name="Chalopin D."/>
            <person name="Bennetzen J.L."/>
            <person name="Mauricio R."/>
        </authorList>
    </citation>
    <scope>NUCLEOTIDE SEQUENCE [LARGE SCALE GENOMIC DNA]</scope>
    <source>
        <strain evidence="13">NE01/NJP1002.9</strain>
        <tissue evidence="13">Muscle</tissue>
    </source>
</reference>
<keyword evidence="14" id="KW-1185">Reference proteome</keyword>
<evidence type="ECO:0000256" key="1">
    <source>
        <dbReference type="ARBA" id="ARBA00004162"/>
    </source>
</evidence>
<dbReference type="InterPro" id="IPR036779">
    <property type="entry name" value="LysM_dom_sf"/>
</dbReference>
<keyword evidence="7 11" id="KW-0472">Membrane</keyword>
<dbReference type="GO" id="GO:0005794">
    <property type="term" value="C:Golgi apparatus"/>
    <property type="evidence" value="ECO:0007669"/>
    <property type="project" value="UniProtKB-SubCell"/>
</dbReference>
<evidence type="ECO:0000256" key="2">
    <source>
        <dbReference type="ARBA" id="ARBA00004555"/>
    </source>
</evidence>
<dbReference type="PROSITE" id="PS51782">
    <property type="entry name" value="LYSM"/>
    <property type="match status" value="1"/>
</dbReference>
<evidence type="ECO:0000313" key="13">
    <source>
        <dbReference type="EMBL" id="PWA19680.1"/>
    </source>
</evidence>
<dbReference type="InterPro" id="IPR018392">
    <property type="entry name" value="LysM"/>
</dbReference>
<feature type="compositionally biased region" description="Basic and acidic residues" evidence="10">
    <location>
        <begin position="282"/>
        <end position="295"/>
    </location>
</feature>
<dbReference type="Proteomes" id="UP000250572">
    <property type="component" value="Unassembled WGS sequence"/>
</dbReference>
<name>A0A315V8K5_GAMAF</name>
<evidence type="ECO:0000256" key="10">
    <source>
        <dbReference type="SAM" id="MobiDB-lite"/>
    </source>
</evidence>
<dbReference type="PANTHER" id="PTHR20932">
    <property type="entry name" value="LYSM AND PUTATIVE PEPTIDOGLYCAN-BINDING DOMAIN-CONTAINING PROTEIN"/>
    <property type="match status" value="1"/>
</dbReference>
<keyword evidence="6" id="KW-0333">Golgi apparatus</keyword>
<keyword evidence="5 11" id="KW-1133">Transmembrane helix</keyword>
<comment type="caution">
    <text evidence="13">The sequence shown here is derived from an EMBL/GenBank/DDBJ whole genome shotgun (WGS) entry which is preliminary data.</text>
</comment>
<dbReference type="Gene3D" id="3.10.350.10">
    <property type="entry name" value="LysM domain"/>
    <property type="match status" value="1"/>
</dbReference>
<feature type="transmembrane region" description="Helical" evidence="11">
    <location>
        <begin position="202"/>
        <end position="223"/>
    </location>
</feature>
<dbReference type="STRING" id="33528.ENSGAFP00000014030"/>
<dbReference type="GO" id="GO:0005886">
    <property type="term" value="C:plasma membrane"/>
    <property type="evidence" value="ECO:0007669"/>
    <property type="project" value="UniProtKB-SubCell"/>
</dbReference>
<dbReference type="GO" id="GO:0007030">
    <property type="term" value="P:Golgi organization"/>
    <property type="evidence" value="ECO:0007669"/>
    <property type="project" value="TreeGrafter"/>
</dbReference>
<evidence type="ECO:0000256" key="6">
    <source>
        <dbReference type="ARBA" id="ARBA00023034"/>
    </source>
</evidence>
<evidence type="ECO:0000256" key="9">
    <source>
        <dbReference type="ARBA" id="ARBA00040993"/>
    </source>
</evidence>
<evidence type="ECO:0000256" key="4">
    <source>
        <dbReference type="ARBA" id="ARBA00022692"/>
    </source>
</evidence>
<evidence type="ECO:0000313" key="14">
    <source>
        <dbReference type="Proteomes" id="UP000250572"/>
    </source>
</evidence>
<sequence length="295" mass="32633">MSSRSQHYGFQSATLVQPANGGHAYLFGTNGSENDLSEEDGESFELRSRGKERLRKSTSKERLDDIIYLSRDVQEGDTLNSIALQYHCSVADIKRANNLLTEQDFFALRCIKIPVRRFSVLTETHNGESSTDSCSSTDSVEGFLLEKDKDIEQLVKSTGPSRSSLSEVVSSLTLQQPLLGEAGYKPAQRKDPYYGADWGMRWWTAVAIMLFVGIITPVFYLLYYEVLMKTEVSHHGAPIQTNGDGQQEQLKSKTLDFHSEDGDPAEGLKLAAQINPQGGGADKADAVKKSLPEKT</sequence>
<evidence type="ECO:0000256" key="8">
    <source>
        <dbReference type="ARBA" id="ARBA00037465"/>
    </source>
</evidence>
<organism evidence="13 14">
    <name type="scientific">Gambusia affinis</name>
    <name type="common">Western mosquitofish</name>
    <name type="synonym">Heterandria affinis</name>
    <dbReference type="NCBI Taxonomy" id="33528"/>
    <lineage>
        <taxon>Eukaryota</taxon>
        <taxon>Metazoa</taxon>
        <taxon>Chordata</taxon>
        <taxon>Craniata</taxon>
        <taxon>Vertebrata</taxon>
        <taxon>Euteleostomi</taxon>
        <taxon>Actinopterygii</taxon>
        <taxon>Neopterygii</taxon>
        <taxon>Teleostei</taxon>
        <taxon>Neoteleostei</taxon>
        <taxon>Acanthomorphata</taxon>
        <taxon>Ovalentaria</taxon>
        <taxon>Atherinomorphae</taxon>
        <taxon>Cyprinodontiformes</taxon>
        <taxon>Poeciliidae</taxon>
        <taxon>Poeciliinae</taxon>
        <taxon>Gambusia</taxon>
    </lineage>
</organism>
<keyword evidence="4 11" id="KW-0812">Transmembrane</keyword>
<evidence type="ECO:0000256" key="3">
    <source>
        <dbReference type="ARBA" id="ARBA00022475"/>
    </source>
</evidence>
<protein>
    <recommendedName>
        <fullName evidence="9">LysM and putative peptidoglycan-binding domain-containing protein 3</fullName>
    </recommendedName>
</protein>
<dbReference type="InterPro" id="IPR045030">
    <property type="entry name" value="LYSM1-4"/>
</dbReference>
<evidence type="ECO:0000259" key="12">
    <source>
        <dbReference type="PROSITE" id="PS51782"/>
    </source>
</evidence>
<comment type="subcellular location">
    <subcellularLocation>
        <location evidence="1">Cell membrane</location>
        <topology evidence="1">Single-pass membrane protein</topology>
    </subcellularLocation>
    <subcellularLocation>
        <location evidence="2">Golgi apparatus</location>
    </subcellularLocation>
</comment>
<keyword evidence="3" id="KW-1003">Cell membrane</keyword>
<dbReference type="Pfam" id="PF01476">
    <property type="entry name" value="LysM"/>
    <property type="match status" value="1"/>
</dbReference>
<dbReference type="EMBL" id="NHOQ01002094">
    <property type="protein sequence ID" value="PWA19680.1"/>
    <property type="molecule type" value="Genomic_DNA"/>
</dbReference>
<evidence type="ECO:0000256" key="5">
    <source>
        <dbReference type="ARBA" id="ARBA00022989"/>
    </source>
</evidence>
<proteinExistence type="predicted"/>
<accession>A0A315V8K5</accession>
<dbReference type="SMART" id="SM00257">
    <property type="entry name" value="LysM"/>
    <property type="match status" value="1"/>
</dbReference>
<evidence type="ECO:0000256" key="7">
    <source>
        <dbReference type="ARBA" id="ARBA00023136"/>
    </source>
</evidence>
<dbReference type="AlphaFoldDB" id="A0A315V8K5"/>